<comment type="caution">
    <text evidence="12">The sequence shown here is derived from an EMBL/GenBank/DDBJ whole genome shotgun (WGS) entry which is preliminary data.</text>
</comment>
<evidence type="ECO:0000256" key="7">
    <source>
        <dbReference type="ARBA" id="ARBA00022989"/>
    </source>
</evidence>
<dbReference type="PANTHER" id="PTHR45671:SF10">
    <property type="entry name" value="SOLUTE CARRIER FAMILY 25 MEMBER 3"/>
    <property type="match status" value="1"/>
</dbReference>
<name>A0ABQ9HGH0_9NEOP</name>
<dbReference type="InterPro" id="IPR018108">
    <property type="entry name" value="MCP_transmembrane"/>
</dbReference>
<dbReference type="Proteomes" id="UP001159363">
    <property type="component" value="Chromosome 4"/>
</dbReference>
<keyword evidence="8" id="KW-0496">Mitochondrion</keyword>
<keyword evidence="5" id="KW-0677">Repeat</keyword>
<dbReference type="PROSITE" id="PS50920">
    <property type="entry name" value="SOLCAR"/>
    <property type="match status" value="3"/>
</dbReference>
<evidence type="ECO:0000256" key="5">
    <source>
        <dbReference type="ARBA" id="ARBA00022737"/>
    </source>
</evidence>
<comment type="subcellular location">
    <subcellularLocation>
        <location evidence="1">Mitochondrion inner membrane</location>
        <topology evidence="1">Multi-pass membrane protein</topology>
    </subcellularLocation>
</comment>
<protein>
    <recommendedName>
        <fullName evidence="14">Phosphate carrier protein, mitochondrial</fullName>
    </recommendedName>
</protein>
<dbReference type="InterPro" id="IPR044677">
    <property type="entry name" value="SLC25A3/Pic2/Mir1-like"/>
</dbReference>
<evidence type="ECO:0000256" key="8">
    <source>
        <dbReference type="ARBA" id="ARBA00023128"/>
    </source>
</evidence>
<dbReference type="SUPFAM" id="SSF103506">
    <property type="entry name" value="Mitochondrial carrier"/>
    <property type="match status" value="1"/>
</dbReference>
<keyword evidence="9 10" id="KW-0472">Membrane</keyword>
<comment type="similarity">
    <text evidence="2 11">Belongs to the mitochondrial carrier (TC 2.A.29) family.</text>
</comment>
<dbReference type="PANTHER" id="PTHR45671">
    <property type="entry name" value="SOLUTE CARRIER FAMILY 25 (MITOCHONDRIAL CARRIER PHOSPHATE CARRIER), MEMBER 3, LIKE-RELATED-RELATED"/>
    <property type="match status" value="1"/>
</dbReference>
<evidence type="ECO:0000256" key="4">
    <source>
        <dbReference type="ARBA" id="ARBA00022692"/>
    </source>
</evidence>
<feature type="repeat" description="Solcar" evidence="10">
    <location>
        <begin position="257"/>
        <end position="335"/>
    </location>
</feature>
<evidence type="ECO:0000313" key="13">
    <source>
        <dbReference type="Proteomes" id="UP001159363"/>
    </source>
</evidence>
<gene>
    <name evidence="12" type="ORF">PR048_015268</name>
</gene>
<feature type="repeat" description="Solcar" evidence="10">
    <location>
        <begin position="156"/>
        <end position="240"/>
    </location>
</feature>
<evidence type="ECO:0000256" key="2">
    <source>
        <dbReference type="ARBA" id="ARBA00006375"/>
    </source>
</evidence>
<evidence type="ECO:0000256" key="6">
    <source>
        <dbReference type="ARBA" id="ARBA00022792"/>
    </source>
</evidence>
<feature type="repeat" description="Solcar" evidence="10">
    <location>
        <begin position="59"/>
        <end position="143"/>
    </location>
</feature>
<keyword evidence="7" id="KW-1133">Transmembrane helix</keyword>
<evidence type="ECO:0008006" key="14">
    <source>
        <dbReference type="Google" id="ProtNLM"/>
    </source>
</evidence>
<keyword evidence="13" id="KW-1185">Reference proteome</keyword>
<evidence type="ECO:0000313" key="12">
    <source>
        <dbReference type="EMBL" id="KAJ8883425.1"/>
    </source>
</evidence>
<dbReference type="InterPro" id="IPR023395">
    <property type="entry name" value="MCP_dom_sf"/>
</dbReference>
<dbReference type="EMBL" id="JARBHB010000005">
    <property type="protein sequence ID" value="KAJ8883425.1"/>
    <property type="molecule type" value="Genomic_DNA"/>
</dbReference>
<keyword evidence="4 10" id="KW-0812">Transmembrane</keyword>
<proteinExistence type="inferred from homology"/>
<evidence type="ECO:0000256" key="3">
    <source>
        <dbReference type="ARBA" id="ARBA00022448"/>
    </source>
</evidence>
<evidence type="ECO:0000256" key="11">
    <source>
        <dbReference type="RuleBase" id="RU000488"/>
    </source>
</evidence>
<evidence type="ECO:0000256" key="1">
    <source>
        <dbReference type="ARBA" id="ARBA00004448"/>
    </source>
</evidence>
<organism evidence="12 13">
    <name type="scientific">Dryococelus australis</name>
    <dbReference type="NCBI Taxonomy" id="614101"/>
    <lineage>
        <taxon>Eukaryota</taxon>
        <taxon>Metazoa</taxon>
        <taxon>Ecdysozoa</taxon>
        <taxon>Arthropoda</taxon>
        <taxon>Hexapoda</taxon>
        <taxon>Insecta</taxon>
        <taxon>Pterygota</taxon>
        <taxon>Neoptera</taxon>
        <taxon>Polyneoptera</taxon>
        <taxon>Phasmatodea</taxon>
        <taxon>Verophasmatodea</taxon>
        <taxon>Anareolatae</taxon>
        <taxon>Phasmatidae</taxon>
        <taxon>Eurycanthinae</taxon>
        <taxon>Dryococelus</taxon>
    </lineage>
</organism>
<dbReference type="Gene3D" id="1.50.40.10">
    <property type="entry name" value="Mitochondrial carrier domain"/>
    <property type="match status" value="2"/>
</dbReference>
<dbReference type="Pfam" id="PF00153">
    <property type="entry name" value="Mito_carr"/>
    <property type="match status" value="3"/>
</dbReference>
<keyword evidence="6" id="KW-0999">Mitochondrion inner membrane</keyword>
<evidence type="ECO:0000256" key="10">
    <source>
        <dbReference type="PROSITE-ProRule" id="PRU00282"/>
    </source>
</evidence>
<accession>A0ABQ9HGH0</accession>
<evidence type="ECO:0000256" key="9">
    <source>
        <dbReference type="ARBA" id="ARBA00023136"/>
    </source>
</evidence>
<keyword evidence="3 11" id="KW-0813">Transport</keyword>
<sequence length="359" mass="39716">MWQSLWESAKSNPFQSPFSTARCEPLTSHDEKALISRRNVDAANAVATTGDSCEFGSSKYFMLCGVGGILSCGITHTLVVPLDLVKCRIQVDPAKYKGLFHGFKVTLNEDGTRGLAKGWAPTFIGYSMQGLCKFGLYEVFKVFYSDMLGEENSYLWRTSVYLAASASAEFFADIALSPMEAAKVQIQTKPNFASTLREAVPIMLKDEGVYGFYKSLVPLWMRQIPYTMMKFACFERTIELLYKFVVPKPRSECTKGEQLVVTFAAGYIAGVFCAIVSHPADTVVSKLNQEKGISAIGAAKKLGFAGLWKGLGPRIVMIGTLTAAQWFIYDAVKVWLRLPRPPPPEMPESLKQKLAAKEQ</sequence>
<reference evidence="12 13" key="1">
    <citation type="submission" date="2023-02" db="EMBL/GenBank/DDBJ databases">
        <title>LHISI_Scaffold_Assembly.</title>
        <authorList>
            <person name="Stuart O.P."/>
            <person name="Cleave R."/>
            <person name="Magrath M.J.L."/>
            <person name="Mikheyev A.S."/>
        </authorList>
    </citation>
    <scope>NUCLEOTIDE SEQUENCE [LARGE SCALE GENOMIC DNA]</scope>
    <source>
        <strain evidence="12">Daus_M_001</strain>
        <tissue evidence="12">Leg muscle</tissue>
    </source>
</reference>